<reference evidence="3" key="1">
    <citation type="journal article" date="2019" name="Int. J. Syst. Evol. Microbiol.">
        <title>The Global Catalogue of Microorganisms (GCM) 10K type strain sequencing project: providing services to taxonomists for standard genome sequencing and annotation.</title>
        <authorList>
            <consortium name="The Broad Institute Genomics Platform"/>
            <consortium name="The Broad Institute Genome Sequencing Center for Infectious Disease"/>
            <person name="Wu L."/>
            <person name="Ma J."/>
        </authorList>
    </citation>
    <scope>NUCLEOTIDE SEQUENCE [LARGE SCALE GENOMIC DNA]</scope>
    <source>
        <strain evidence="3">CGMCC 4.7349</strain>
    </source>
</reference>
<evidence type="ECO:0008006" key="4">
    <source>
        <dbReference type="Google" id="ProtNLM"/>
    </source>
</evidence>
<evidence type="ECO:0000313" key="3">
    <source>
        <dbReference type="Proteomes" id="UP000656881"/>
    </source>
</evidence>
<evidence type="ECO:0000313" key="2">
    <source>
        <dbReference type="EMBL" id="GGO49598.1"/>
    </source>
</evidence>
<sequence>MPKFESAELDYELPGKSANVVDTPKGKALQRPPEMKSEPGTERKTDLVELETRNAEGKRPEESPRG</sequence>
<keyword evidence="3" id="KW-1185">Reference proteome</keyword>
<dbReference type="Proteomes" id="UP000656881">
    <property type="component" value="Unassembled WGS sequence"/>
</dbReference>
<name>A0ABQ2MCQ5_9ACTN</name>
<feature type="compositionally biased region" description="Basic and acidic residues" evidence="1">
    <location>
        <begin position="33"/>
        <end position="66"/>
    </location>
</feature>
<accession>A0ABQ2MCQ5</accession>
<proteinExistence type="predicted"/>
<dbReference type="EMBL" id="BMNG01000011">
    <property type="protein sequence ID" value="GGO49598.1"/>
    <property type="molecule type" value="Genomic_DNA"/>
</dbReference>
<feature type="region of interest" description="Disordered" evidence="1">
    <location>
        <begin position="1"/>
        <end position="66"/>
    </location>
</feature>
<comment type="caution">
    <text evidence="2">The sequence shown here is derived from an EMBL/GenBank/DDBJ whole genome shotgun (WGS) entry which is preliminary data.</text>
</comment>
<gene>
    <name evidence="2" type="ORF">GCM10012286_47910</name>
</gene>
<organism evidence="2 3">
    <name type="scientific">Streptomyces lasiicapitis</name>
    <dbReference type="NCBI Taxonomy" id="1923961"/>
    <lineage>
        <taxon>Bacteria</taxon>
        <taxon>Bacillati</taxon>
        <taxon>Actinomycetota</taxon>
        <taxon>Actinomycetes</taxon>
        <taxon>Kitasatosporales</taxon>
        <taxon>Streptomycetaceae</taxon>
        <taxon>Streptomyces</taxon>
    </lineage>
</organism>
<evidence type="ECO:0000256" key="1">
    <source>
        <dbReference type="SAM" id="MobiDB-lite"/>
    </source>
</evidence>
<protein>
    <recommendedName>
        <fullName evidence="4">Multidrug transporter</fullName>
    </recommendedName>
</protein>